<proteinExistence type="predicted"/>
<dbReference type="SUPFAM" id="SSF46689">
    <property type="entry name" value="Homeodomain-like"/>
    <property type="match status" value="1"/>
</dbReference>
<sequence length="216" mass="23118">MGRSSRQQAEENRERIVKVASGLFAANGVGAVGIADVMKAAGMTQGGFYKHFESKDALAAEACSFAFAGAARMWRQVAETAQHAGRDAAGAIVTYYLDPKPPEMTCPMVTYAPDAASAPGEHPLNAAYSAGVRDLFDTFCELSGPGSSDASRDHARMQFAAMVGSNMLTRPSRGAGWLTRFRQSIKTNLNPGGQAKADRNTARTVDRARQKPERRS</sequence>
<feature type="domain" description="HTH tetR-type" evidence="6">
    <location>
        <begin position="10"/>
        <end position="70"/>
    </location>
</feature>
<dbReference type="Gene3D" id="1.10.10.60">
    <property type="entry name" value="Homeodomain-like"/>
    <property type="match status" value="1"/>
</dbReference>
<dbReference type="GO" id="GO:0003677">
    <property type="term" value="F:DNA binding"/>
    <property type="evidence" value="ECO:0007669"/>
    <property type="project" value="UniProtKB-UniRule"/>
</dbReference>
<dbReference type="PANTHER" id="PTHR47506:SF7">
    <property type="entry name" value="TRANSCRIPTIONAL REGULATORY PROTEIN"/>
    <property type="match status" value="1"/>
</dbReference>
<dbReference type="RefSeq" id="WP_006021032.1">
    <property type="nucleotide sequence ID" value="NZ_KB375282.1"/>
</dbReference>
<feature type="compositionally biased region" description="Basic and acidic residues" evidence="5">
    <location>
        <begin position="196"/>
        <end position="216"/>
    </location>
</feature>
<dbReference type="PROSITE" id="PS50977">
    <property type="entry name" value="HTH_TETR_2"/>
    <property type="match status" value="1"/>
</dbReference>
<dbReference type="InterPro" id="IPR009057">
    <property type="entry name" value="Homeodomain-like_sf"/>
</dbReference>
<dbReference type="PANTHER" id="PTHR47506">
    <property type="entry name" value="TRANSCRIPTIONAL REGULATORY PROTEIN"/>
    <property type="match status" value="1"/>
</dbReference>
<dbReference type="InterPro" id="IPR036271">
    <property type="entry name" value="Tet_transcr_reg_TetR-rel_C_sf"/>
</dbReference>
<accession>K8PAA0</accession>
<dbReference type="PRINTS" id="PR00455">
    <property type="entry name" value="HTHTETR"/>
</dbReference>
<dbReference type="Pfam" id="PF00440">
    <property type="entry name" value="TetR_N"/>
    <property type="match status" value="1"/>
</dbReference>
<evidence type="ECO:0000256" key="2">
    <source>
        <dbReference type="ARBA" id="ARBA00023125"/>
    </source>
</evidence>
<dbReference type="PATRIC" id="fig|883078.3.peg.2384"/>
<keyword evidence="1" id="KW-0805">Transcription regulation</keyword>
<evidence type="ECO:0000259" key="6">
    <source>
        <dbReference type="PROSITE" id="PS50977"/>
    </source>
</evidence>
<feature type="DNA-binding region" description="H-T-H motif" evidence="4">
    <location>
        <begin position="33"/>
        <end position="52"/>
    </location>
</feature>
<dbReference type="Gene3D" id="1.10.357.10">
    <property type="entry name" value="Tetracycline Repressor, domain 2"/>
    <property type="match status" value="1"/>
</dbReference>
<evidence type="ECO:0000256" key="1">
    <source>
        <dbReference type="ARBA" id="ARBA00023015"/>
    </source>
</evidence>
<name>K8PAA0_9BRAD</name>
<feature type="region of interest" description="Disordered" evidence="5">
    <location>
        <begin position="185"/>
        <end position="216"/>
    </location>
</feature>
<keyword evidence="2 4" id="KW-0238">DNA-binding</keyword>
<organism evidence="7 8">
    <name type="scientific">Afipia broomeae ATCC 49717</name>
    <dbReference type="NCBI Taxonomy" id="883078"/>
    <lineage>
        <taxon>Bacteria</taxon>
        <taxon>Pseudomonadati</taxon>
        <taxon>Pseudomonadota</taxon>
        <taxon>Alphaproteobacteria</taxon>
        <taxon>Hyphomicrobiales</taxon>
        <taxon>Nitrobacteraceae</taxon>
        <taxon>Afipia</taxon>
    </lineage>
</organism>
<dbReference type="HOGENOM" id="CLU_069356_28_2_5"/>
<evidence type="ECO:0000256" key="3">
    <source>
        <dbReference type="ARBA" id="ARBA00023163"/>
    </source>
</evidence>
<keyword evidence="3" id="KW-0804">Transcription</keyword>
<dbReference type="eggNOG" id="COG1309">
    <property type="taxonomic scope" value="Bacteria"/>
</dbReference>
<dbReference type="InterPro" id="IPR001647">
    <property type="entry name" value="HTH_TetR"/>
</dbReference>
<evidence type="ECO:0000256" key="4">
    <source>
        <dbReference type="PROSITE-ProRule" id="PRU00335"/>
    </source>
</evidence>
<evidence type="ECO:0000256" key="5">
    <source>
        <dbReference type="SAM" id="MobiDB-lite"/>
    </source>
</evidence>
<reference evidence="7 8" key="1">
    <citation type="submission" date="2012-04" db="EMBL/GenBank/DDBJ databases">
        <title>The Genome Sequence of Afipia broomeae ATCC 49717.</title>
        <authorList>
            <consortium name="The Broad Institute Genome Sequencing Platform"/>
            <person name="Earl A."/>
            <person name="Ward D."/>
            <person name="Feldgarden M."/>
            <person name="Gevers D."/>
            <person name="Huys G."/>
            <person name="Walker B."/>
            <person name="Young S.K."/>
            <person name="Zeng Q."/>
            <person name="Gargeya S."/>
            <person name="Fitzgerald M."/>
            <person name="Haas B."/>
            <person name="Abouelleil A."/>
            <person name="Alvarado L."/>
            <person name="Arachchi H.M."/>
            <person name="Berlin A."/>
            <person name="Chapman S.B."/>
            <person name="Goldberg J."/>
            <person name="Griggs A."/>
            <person name="Gujja S."/>
            <person name="Hansen M."/>
            <person name="Howarth C."/>
            <person name="Imamovic A."/>
            <person name="Larimer J."/>
            <person name="McCowen C."/>
            <person name="Montmayeur A."/>
            <person name="Murphy C."/>
            <person name="Neiman D."/>
            <person name="Pearson M."/>
            <person name="Priest M."/>
            <person name="Roberts A."/>
            <person name="Saif S."/>
            <person name="Shea T."/>
            <person name="Sisk P."/>
            <person name="Sykes S."/>
            <person name="Wortman J."/>
            <person name="Nusbaum C."/>
            <person name="Birren B."/>
        </authorList>
    </citation>
    <scope>NUCLEOTIDE SEQUENCE [LARGE SCALE GENOMIC DNA]</scope>
    <source>
        <strain evidence="7 8">ATCC 49717</strain>
    </source>
</reference>
<gene>
    <name evidence="7" type="ORF">HMPREF9695_02311</name>
</gene>
<dbReference type="AlphaFoldDB" id="K8PAA0"/>
<dbReference type="SUPFAM" id="SSF48498">
    <property type="entry name" value="Tetracyclin repressor-like, C-terminal domain"/>
    <property type="match status" value="1"/>
</dbReference>
<evidence type="ECO:0000313" key="8">
    <source>
        <dbReference type="Proteomes" id="UP000001096"/>
    </source>
</evidence>
<keyword evidence="8" id="KW-1185">Reference proteome</keyword>
<protein>
    <recommendedName>
        <fullName evidence="6">HTH tetR-type domain-containing protein</fullName>
    </recommendedName>
</protein>
<dbReference type="EMBL" id="AGWX01000003">
    <property type="protein sequence ID" value="EKS38471.1"/>
    <property type="molecule type" value="Genomic_DNA"/>
</dbReference>
<comment type="caution">
    <text evidence="7">The sequence shown here is derived from an EMBL/GenBank/DDBJ whole genome shotgun (WGS) entry which is preliminary data.</text>
</comment>
<evidence type="ECO:0000313" key="7">
    <source>
        <dbReference type="EMBL" id="EKS38471.1"/>
    </source>
</evidence>
<dbReference type="Proteomes" id="UP000001096">
    <property type="component" value="Unassembled WGS sequence"/>
</dbReference>